<organism evidence="2 3">
    <name type="scientific">Rhizobium alvei</name>
    <dbReference type="NCBI Taxonomy" id="1132659"/>
    <lineage>
        <taxon>Bacteria</taxon>
        <taxon>Pseudomonadati</taxon>
        <taxon>Pseudomonadota</taxon>
        <taxon>Alphaproteobacteria</taxon>
        <taxon>Hyphomicrobiales</taxon>
        <taxon>Rhizobiaceae</taxon>
        <taxon>Rhizobium/Agrobacterium group</taxon>
        <taxon>Rhizobium</taxon>
    </lineage>
</organism>
<dbReference type="RefSeq" id="WP_304374349.1">
    <property type="nucleotide sequence ID" value="NZ_JAUOZU010000001.1"/>
</dbReference>
<dbReference type="Proteomes" id="UP001174932">
    <property type="component" value="Unassembled WGS sequence"/>
</dbReference>
<dbReference type="EMBL" id="JAUOZU010000001">
    <property type="protein sequence ID" value="MDO6962506.1"/>
    <property type="molecule type" value="Genomic_DNA"/>
</dbReference>
<accession>A0ABT8YFN0</accession>
<comment type="caution">
    <text evidence="2">The sequence shown here is derived from an EMBL/GenBank/DDBJ whole genome shotgun (WGS) entry which is preliminary data.</text>
</comment>
<reference evidence="2" key="1">
    <citation type="journal article" date="2015" name="Int. J. Syst. Evol. Microbiol.">
        <title>Rhizobium alvei sp. nov., isolated from a freshwater river.</title>
        <authorList>
            <person name="Sheu S.Y."/>
            <person name="Huang H.W."/>
            <person name="Young C.C."/>
            <person name="Chen W.M."/>
        </authorList>
    </citation>
    <scope>NUCLEOTIDE SEQUENCE</scope>
    <source>
        <strain evidence="2">TNR-22</strain>
    </source>
</reference>
<evidence type="ECO:0000259" key="1">
    <source>
        <dbReference type="Pfam" id="PF04273"/>
    </source>
</evidence>
<dbReference type="GO" id="GO:0016740">
    <property type="term" value="F:transferase activity"/>
    <property type="evidence" value="ECO:0007669"/>
    <property type="project" value="UniProtKB-KW"/>
</dbReference>
<gene>
    <name evidence="2" type="ORF">Q4481_00980</name>
</gene>
<dbReference type="SUPFAM" id="SSF52799">
    <property type="entry name" value="(Phosphotyrosine protein) phosphatases II"/>
    <property type="match status" value="1"/>
</dbReference>
<proteinExistence type="predicted"/>
<dbReference type="Pfam" id="PF04273">
    <property type="entry name" value="BLH_phosphatase"/>
    <property type="match status" value="1"/>
</dbReference>
<dbReference type="Gene3D" id="3.90.190.10">
    <property type="entry name" value="Protein tyrosine phosphatase superfamily"/>
    <property type="match status" value="1"/>
</dbReference>
<dbReference type="InterPro" id="IPR029021">
    <property type="entry name" value="Prot-tyrosine_phosphatase-like"/>
</dbReference>
<reference evidence="2" key="2">
    <citation type="submission" date="2023-07" db="EMBL/GenBank/DDBJ databases">
        <authorList>
            <person name="Shen H."/>
        </authorList>
    </citation>
    <scope>NUCLEOTIDE SEQUENCE</scope>
    <source>
        <strain evidence="2">TNR-22</strain>
    </source>
</reference>
<keyword evidence="2" id="KW-0808">Transferase</keyword>
<feature type="domain" description="Beta-lactamase hydrolase-like protein phosphatase-like" evidence="1">
    <location>
        <begin position="4"/>
        <end position="109"/>
    </location>
</feature>
<evidence type="ECO:0000313" key="3">
    <source>
        <dbReference type="Proteomes" id="UP001174932"/>
    </source>
</evidence>
<evidence type="ECO:0000313" key="2">
    <source>
        <dbReference type="EMBL" id="MDO6962506.1"/>
    </source>
</evidence>
<keyword evidence="3" id="KW-1185">Reference proteome</keyword>
<protein>
    <submittedName>
        <fullName evidence="2">Sulfur transferase domain-containing protein</fullName>
    </submittedName>
</protein>
<sequence length="111" mass="11694">MSARPIDNSYHVTGQINPESVASIKDAGYSMIICMRPDNEGFGQPAFAEIKAQADAAGIPAHYLPVVPGSQPMPQAAELKKLLKGTSGPVLAYCASGNRCAMVYQLSQQVG</sequence>
<dbReference type="InterPro" id="IPR005939">
    <property type="entry name" value="BLH_phosphatase-like"/>
</dbReference>
<name>A0ABT8YFN0_9HYPH</name>